<dbReference type="Pfam" id="PF05698">
    <property type="entry name" value="Trigger_C"/>
    <property type="match status" value="1"/>
</dbReference>
<dbReference type="InterPro" id="IPR037041">
    <property type="entry name" value="Trigger_fac_C_sf"/>
</dbReference>
<evidence type="ECO:0000259" key="10">
    <source>
        <dbReference type="PROSITE" id="PS50059"/>
    </source>
</evidence>
<dbReference type="Pfam" id="PF05697">
    <property type="entry name" value="Trigger_N"/>
    <property type="match status" value="1"/>
</dbReference>
<dbReference type="InterPro" id="IPR005215">
    <property type="entry name" value="Trig_fac"/>
</dbReference>
<feature type="chain" id="PRO_5030973788" description="peptidylprolyl isomerase" evidence="9">
    <location>
        <begin position="24"/>
        <end position="516"/>
    </location>
</feature>
<comment type="similarity">
    <text evidence="2">Belongs to the FKBP-type PPIase family. Tig subfamily.</text>
</comment>
<dbReference type="GO" id="GO:0015031">
    <property type="term" value="P:protein transport"/>
    <property type="evidence" value="ECO:0007669"/>
    <property type="project" value="InterPro"/>
</dbReference>
<dbReference type="GO" id="GO:0044183">
    <property type="term" value="F:protein folding chaperone"/>
    <property type="evidence" value="ECO:0007669"/>
    <property type="project" value="TreeGrafter"/>
</dbReference>
<evidence type="ECO:0000256" key="1">
    <source>
        <dbReference type="ARBA" id="ARBA00000971"/>
    </source>
</evidence>
<dbReference type="SUPFAM" id="SSF109998">
    <property type="entry name" value="Triger factor/SurA peptide-binding domain-like"/>
    <property type="match status" value="1"/>
</dbReference>
<dbReference type="NCBIfam" id="TIGR00115">
    <property type="entry name" value="tig"/>
    <property type="match status" value="1"/>
</dbReference>
<dbReference type="AlphaFoldDB" id="A0A7S2G352"/>
<feature type="domain" description="PPIase FKBP-type" evidence="10">
    <location>
        <begin position="220"/>
        <end position="310"/>
    </location>
</feature>
<dbReference type="GO" id="GO:0043335">
    <property type="term" value="P:protein unfolding"/>
    <property type="evidence" value="ECO:0007669"/>
    <property type="project" value="TreeGrafter"/>
</dbReference>
<name>A0A7S2G352_9STRA</name>
<dbReference type="PANTHER" id="PTHR30560:SF3">
    <property type="entry name" value="TRIGGER FACTOR-LIKE PROTEIN TIG, CHLOROPLASTIC"/>
    <property type="match status" value="1"/>
</dbReference>
<protein>
    <recommendedName>
        <fullName evidence="3 7">peptidylprolyl isomerase</fullName>
        <ecNumber evidence="3 7">5.2.1.8</ecNumber>
    </recommendedName>
</protein>
<feature type="coiled-coil region" evidence="8">
    <location>
        <begin position="341"/>
        <end position="368"/>
    </location>
</feature>
<dbReference type="PROSITE" id="PS50059">
    <property type="entry name" value="FKBP_PPIASE"/>
    <property type="match status" value="1"/>
</dbReference>
<keyword evidence="4 7" id="KW-0697">Rotamase</keyword>
<gene>
    <name evidence="11" type="ORF">DSPE1174_LOCUS15345</name>
</gene>
<comment type="catalytic activity">
    <reaction evidence="1 7">
        <text>[protein]-peptidylproline (omega=180) = [protein]-peptidylproline (omega=0)</text>
        <dbReference type="Rhea" id="RHEA:16237"/>
        <dbReference type="Rhea" id="RHEA-COMP:10747"/>
        <dbReference type="Rhea" id="RHEA-COMP:10748"/>
        <dbReference type="ChEBI" id="CHEBI:83833"/>
        <dbReference type="ChEBI" id="CHEBI:83834"/>
        <dbReference type="EC" id="5.2.1.8"/>
    </reaction>
</comment>
<evidence type="ECO:0000256" key="9">
    <source>
        <dbReference type="SAM" id="SignalP"/>
    </source>
</evidence>
<dbReference type="InterPro" id="IPR036611">
    <property type="entry name" value="Trigger_fac_ribosome-bd_sf"/>
</dbReference>
<dbReference type="InterPro" id="IPR008880">
    <property type="entry name" value="Trigger_fac_C"/>
</dbReference>
<keyword evidence="9" id="KW-0732">Signal</keyword>
<dbReference type="GO" id="GO:0051083">
    <property type="term" value="P:'de novo' cotranslational protein folding"/>
    <property type="evidence" value="ECO:0007669"/>
    <property type="project" value="TreeGrafter"/>
</dbReference>
<dbReference type="Gene3D" id="3.10.50.40">
    <property type="match status" value="1"/>
</dbReference>
<evidence type="ECO:0000256" key="6">
    <source>
        <dbReference type="ARBA" id="ARBA00023235"/>
    </source>
</evidence>
<accession>A0A7S2G352</accession>
<dbReference type="PANTHER" id="PTHR30560">
    <property type="entry name" value="TRIGGER FACTOR CHAPERONE AND PEPTIDYL-PROLYL CIS/TRANS ISOMERASE"/>
    <property type="match status" value="1"/>
</dbReference>
<dbReference type="GO" id="GO:0043022">
    <property type="term" value="F:ribosome binding"/>
    <property type="evidence" value="ECO:0007669"/>
    <property type="project" value="TreeGrafter"/>
</dbReference>
<keyword evidence="6 7" id="KW-0413">Isomerase</keyword>
<organism evidence="11">
    <name type="scientific">Octactis speculum</name>
    <dbReference type="NCBI Taxonomy" id="3111310"/>
    <lineage>
        <taxon>Eukaryota</taxon>
        <taxon>Sar</taxon>
        <taxon>Stramenopiles</taxon>
        <taxon>Ochrophyta</taxon>
        <taxon>Dictyochophyceae</taxon>
        <taxon>Dictyochales</taxon>
        <taxon>Dictyochaceae</taxon>
        <taxon>Octactis</taxon>
    </lineage>
</organism>
<evidence type="ECO:0000256" key="4">
    <source>
        <dbReference type="ARBA" id="ARBA00023110"/>
    </source>
</evidence>
<reference evidence="11" key="1">
    <citation type="submission" date="2021-01" db="EMBL/GenBank/DDBJ databases">
        <authorList>
            <person name="Corre E."/>
            <person name="Pelletier E."/>
            <person name="Niang G."/>
            <person name="Scheremetjew M."/>
            <person name="Finn R."/>
            <person name="Kale V."/>
            <person name="Holt S."/>
            <person name="Cochrane G."/>
            <person name="Meng A."/>
            <person name="Brown T."/>
            <person name="Cohen L."/>
        </authorList>
    </citation>
    <scope>NUCLEOTIDE SEQUENCE</scope>
    <source>
        <strain evidence="11">CCMP1381</strain>
    </source>
</reference>
<proteinExistence type="inferred from homology"/>
<keyword evidence="5" id="KW-0143">Chaperone</keyword>
<dbReference type="SUPFAM" id="SSF102735">
    <property type="entry name" value="Trigger factor ribosome-binding domain"/>
    <property type="match status" value="1"/>
</dbReference>
<dbReference type="InterPro" id="IPR046357">
    <property type="entry name" value="PPIase_dom_sf"/>
</dbReference>
<dbReference type="GO" id="GO:0003755">
    <property type="term" value="F:peptidyl-prolyl cis-trans isomerase activity"/>
    <property type="evidence" value="ECO:0007669"/>
    <property type="project" value="UniProtKB-KW"/>
</dbReference>
<dbReference type="Gene3D" id="1.10.3120.10">
    <property type="entry name" value="Trigger factor, C-terminal domain"/>
    <property type="match status" value="1"/>
</dbReference>
<dbReference type="Gene3D" id="3.30.70.1050">
    <property type="entry name" value="Trigger factor ribosome-binding domain"/>
    <property type="match status" value="1"/>
</dbReference>
<evidence type="ECO:0000256" key="7">
    <source>
        <dbReference type="PROSITE-ProRule" id="PRU00277"/>
    </source>
</evidence>
<sequence>MIIRQVEMKFAAFAFACILSVNGFSPQTSRGRHVAFPRVMRAGTTMKASPMPAIEKLENSSVRLRLEISEEDTLAAFQKAADEFGKVADIRGFRKGSKIPTQVVVNFIGAENIKSKAIQGLSEMLISQVSSSGLHLIGDPVYENGEDTVINDYVPGEKLKMDVVCDVWPEMNWTAHYDTVSCTVENIEEDKGRLNAALGSLQSKYKILKDAPEGHAAALGDVIIGNMNGFKVELDGSKGRELSEVASGDNLEILLQEGMFMPGMVEGLLGAKAGETKEVRVTFPQARSQNLPAELAGAPALFEVEVLDVKLRGLPELNDAFAGSIREGLTYAELLEEVKGAVSGENDKKNEETRNKVLEEELVKIADVEIPETLIMEQAREKYANMMSEFRAQGTPDEEIKKMITKEGFEKYKKIATPNIVKVLKSSLAVNDIANKEGIKVDKLDVEDQVALIKAQAEQKGEDFDDKTARDQIECQMQRDLVLNWLAERVEIEFVDVAPEPSVDELETAELSVDVN</sequence>
<keyword evidence="8" id="KW-0175">Coiled coil</keyword>
<dbReference type="InterPro" id="IPR008881">
    <property type="entry name" value="Trigger_fac_ribosome-bd_bac"/>
</dbReference>
<feature type="signal peptide" evidence="9">
    <location>
        <begin position="1"/>
        <end position="23"/>
    </location>
</feature>
<dbReference type="InterPro" id="IPR001179">
    <property type="entry name" value="PPIase_FKBP_dom"/>
</dbReference>
<dbReference type="InterPro" id="IPR027304">
    <property type="entry name" value="Trigger_fact/SurA_dom_sf"/>
</dbReference>
<dbReference type="HAMAP" id="MF_00303">
    <property type="entry name" value="Trigger_factor_Tig"/>
    <property type="match status" value="1"/>
</dbReference>
<dbReference type="EMBL" id="HBGS01030092">
    <property type="protein sequence ID" value="CAD9428126.1"/>
    <property type="molecule type" value="Transcribed_RNA"/>
</dbReference>
<evidence type="ECO:0000256" key="3">
    <source>
        <dbReference type="ARBA" id="ARBA00013194"/>
    </source>
</evidence>
<dbReference type="Pfam" id="PF00254">
    <property type="entry name" value="FKBP_C"/>
    <property type="match status" value="1"/>
</dbReference>
<evidence type="ECO:0000313" key="11">
    <source>
        <dbReference type="EMBL" id="CAD9428126.1"/>
    </source>
</evidence>
<dbReference type="EC" id="5.2.1.8" evidence="3 7"/>
<dbReference type="SUPFAM" id="SSF54534">
    <property type="entry name" value="FKBP-like"/>
    <property type="match status" value="1"/>
</dbReference>
<evidence type="ECO:0000256" key="8">
    <source>
        <dbReference type="SAM" id="Coils"/>
    </source>
</evidence>
<evidence type="ECO:0000256" key="2">
    <source>
        <dbReference type="ARBA" id="ARBA00005464"/>
    </source>
</evidence>
<evidence type="ECO:0000256" key="5">
    <source>
        <dbReference type="ARBA" id="ARBA00023186"/>
    </source>
</evidence>